<dbReference type="Proteomes" id="UP000053424">
    <property type="component" value="Unassembled WGS sequence"/>
</dbReference>
<dbReference type="HOGENOM" id="CLU_2886048_0_0_1"/>
<reference evidence="1 2" key="1">
    <citation type="submission" date="2014-04" db="EMBL/GenBank/DDBJ databases">
        <authorList>
            <consortium name="DOE Joint Genome Institute"/>
            <person name="Kuo A."/>
            <person name="Gay G."/>
            <person name="Dore J."/>
            <person name="Kohler A."/>
            <person name="Nagy L.G."/>
            <person name="Floudas D."/>
            <person name="Copeland A."/>
            <person name="Barry K.W."/>
            <person name="Cichocki N."/>
            <person name="Veneault-Fourrey C."/>
            <person name="LaButti K."/>
            <person name="Lindquist E.A."/>
            <person name="Lipzen A."/>
            <person name="Lundell T."/>
            <person name="Morin E."/>
            <person name="Murat C."/>
            <person name="Sun H."/>
            <person name="Tunlid A."/>
            <person name="Henrissat B."/>
            <person name="Grigoriev I.V."/>
            <person name="Hibbett D.S."/>
            <person name="Martin F."/>
            <person name="Nordberg H.P."/>
            <person name="Cantor M.N."/>
            <person name="Hua S.X."/>
        </authorList>
    </citation>
    <scope>NUCLEOTIDE SEQUENCE [LARGE SCALE GENOMIC DNA]</scope>
    <source>
        <strain evidence="2">h7</strain>
    </source>
</reference>
<proteinExistence type="predicted"/>
<name>A0A0C2XC73_HEBCY</name>
<sequence>MSESDVSASNSCSHRTSPYANEEDLVGSDIHSIWKVYITTKWLKMRRNLRPYNSLGLRVVFDA</sequence>
<dbReference type="EMBL" id="KN831818">
    <property type="protein sequence ID" value="KIM35533.1"/>
    <property type="molecule type" value="Genomic_DNA"/>
</dbReference>
<evidence type="ECO:0000313" key="1">
    <source>
        <dbReference type="EMBL" id="KIM35533.1"/>
    </source>
</evidence>
<reference evidence="2" key="2">
    <citation type="submission" date="2015-01" db="EMBL/GenBank/DDBJ databases">
        <title>Evolutionary Origins and Diversification of the Mycorrhizal Mutualists.</title>
        <authorList>
            <consortium name="DOE Joint Genome Institute"/>
            <consortium name="Mycorrhizal Genomics Consortium"/>
            <person name="Kohler A."/>
            <person name="Kuo A."/>
            <person name="Nagy L.G."/>
            <person name="Floudas D."/>
            <person name="Copeland A."/>
            <person name="Barry K.W."/>
            <person name="Cichocki N."/>
            <person name="Veneault-Fourrey C."/>
            <person name="LaButti K."/>
            <person name="Lindquist E.A."/>
            <person name="Lipzen A."/>
            <person name="Lundell T."/>
            <person name="Morin E."/>
            <person name="Murat C."/>
            <person name="Riley R."/>
            <person name="Ohm R."/>
            <person name="Sun H."/>
            <person name="Tunlid A."/>
            <person name="Henrissat B."/>
            <person name="Grigoriev I.V."/>
            <person name="Hibbett D.S."/>
            <person name="Martin F."/>
        </authorList>
    </citation>
    <scope>NUCLEOTIDE SEQUENCE [LARGE SCALE GENOMIC DNA]</scope>
    <source>
        <strain evidence="2">h7</strain>
    </source>
</reference>
<evidence type="ECO:0000313" key="2">
    <source>
        <dbReference type="Proteomes" id="UP000053424"/>
    </source>
</evidence>
<gene>
    <name evidence="1" type="ORF">M413DRAFT_347443</name>
</gene>
<accession>A0A0C2XC73</accession>
<organism evidence="1 2">
    <name type="scientific">Hebeloma cylindrosporum</name>
    <dbReference type="NCBI Taxonomy" id="76867"/>
    <lineage>
        <taxon>Eukaryota</taxon>
        <taxon>Fungi</taxon>
        <taxon>Dikarya</taxon>
        <taxon>Basidiomycota</taxon>
        <taxon>Agaricomycotina</taxon>
        <taxon>Agaricomycetes</taxon>
        <taxon>Agaricomycetidae</taxon>
        <taxon>Agaricales</taxon>
        <taxon>Agaricineae</taxon>
        <taxon>Hymenogastraceae</taxon>
        <taxon>Hebeloma</taxon>
    </lineage>
</organism>
<protein>
    <submittedName>
        <fullName evidence="1">Uncharacterized protein</fullName>
    </submittedName>
</protein>
<keyword evidence="2" id="KW-1185">Reference proteome</keyword>
<dbReference type="AlphaFoldDB" id="A0A0C2XC73"/>